<reference evidence="7" key="1">
    <citation type="submission" date="2022-08" db="EMBL/GenBank/DDBJ databases">
        <title>Novel sulphate-reducing endosymbionts in the free-living metamonad Anaeramoeba.</title>
        <authorList>
            <person name="Jerlstrom-Hultqvist J."/>
            <person name="Cepicka I."/>
            <person name="Gallot-Lavallee L."/>
            <person name="Salas-Leiva D."/>
            <person name="Curtis B.A."/>
            <person name="Zahonova K."/>
            <person name="Pipaliya S."/>
            <person name="Dacks J."/>
            <person name="Roger A.J."/>
        </authorList>
    </citation>
    <scope>NUCLEOTIDE SEQUENCE</scope>
    <source>
        <strain evidence="7">Busselton2</strain>
    </source>
</reference>
<dbReference type="AlphaFoldDB" id="A0AAV7Y8N4"/>
<gene>
    <name evidence="7" type="ORF">M0812_27314</name>
</gene>
<protein>
    <submittedName>
        <fullName evidence="7">Rh50 isoform b</fullName>
    </submittedName>
</protein>
<feature type="transmembrane region" description="Helical" evidence="6">
    <location>
        <begin position="14"/>
        <end position="34"/>
    </location>
</feature>
<comment type="caution">
    <text evidence="7">The sequence shown here is derived from an EMBL/GenBank/DDBJ whole genome shotgun (WGS) entry which is preliminary data.</text>
</comment>
<proteinExistence type="predicted"/>
<name>A0AAV7Y8N4_9EUKA</name>
<feature type="transmembrane region" description="Helical" evidence="6">
    <location>
        <begin position="321"/>
        <end position="339"/>
    </location>
</feature>
<evidence type="ECO:0000256" key="4">
    <source>
        <dbReference type="ARBA" id="ARBA00023136"/>
    </source>
</evidence>
<keyword evidence="3 6" id="KW-1133">Transmembrane helix</keyword>
<sequence length="418" mass="48259">MKPKFYSTNLNEKIFFMLLLGFQLIFVFIQYYWFSYNELNLDSLMLTSDHSFSMLDNNYYLIVFTIFSVLVVLLQQTKFNFREGLFLFSLYLFSFQFGILTNAVFEQVGDQQFGKYELSIQKFCLSIDVILLVLFSLETVFGTVTTLHRLLIIILEVPIFLINKQINQKIIGTLDEGGTISLFLFSSIFTNQIRNTLLLYVSPKIKILEKMERNRENILNLRILLLVIFAPLFSTIIEQRNSQIENFINCLLALSCSIASVYICSEFFGNNNFSSMDIYRSVFSGFVGGIVTAISCIVVLRSNDSKVYNLSKGFPAGSKQPLIQIIGMLVTFIVAWIWGTVSSKILIFLTTRLELPLSNVNLSSRTYQSTKIETTLEKEIKVWGSLKKNDTKHNHNHNRNHNRTSYNYNNFNFHKGNN</sequence>
<evidence type="ECO:0000256" key="5">
    <source>
        <dbReference type="SAM" id="MobiDB-lite"/>
    </source>
</evidence>
<dbReference type="EMBL" id="JANTQA010000070">
    <property type="protein sequence ID" value="KAJ3424886.1"/>
    <property type="molecule type" value="Genomic_DNA"/>
</dbReference>
<accession>A0AAV7Y8N4</accession>
<feature type="transmembrane region" description="Helical" evidence="6">
    <location>
        <begin position="86"/>
        <end position="105"/>
    </location>
</feature>
<keyword evidence="2 6" id="KW-0812">Transmembrane</keyword>
<evidence type="ECO:0000256" key="3">
    <source>
        <dbReference type="ARBA" id="ARBA00022989"/>
    </source>
</evidence>
<feature type="region of interest" description="Disordered" evidence="5">
    <location>
        <begin position="388"/>
        <end position="409"/>
    </location>
</feature>
<dbReference type="Proteomes" id="UP001146793">
    <property type="component" value="Unassembled WGS sequence"/>
</dbReference>
<keyword evidence="4 6" id="KW-0472">Membrane</keyword>
<evidence type="ECO:0000313" key="8">
    <source>
        <dbReference type="Proteomes" id="UP001146793"/>
    </source>
</evidence>
<feature type="transmembrane region" description="Helical" evidence="6">
    <location>
        <begin position="278"/>
        <end position="300"/>
    </location>
</feature>
<feature type="transmembrane region" description="Helical" evidence="6">
    <location>
        <begin position="219"/>
        <end position="237"/>
    </location>
</feature>
<evidence type="ECO:0000256" key="2">
    <source>
        <dbReference type="ARBA" id="ARBA00022692"/>
    </source>
</evidence>
<dbReference type="GO" id="GO:0016020">
    <property type="term" value="C:membrane"/>
    <property type="evidence" value="ECO:0007669"/>
    <property type="project" value="UniProtKB-SubCell"/>
</dbReference>
<evidence type="ECO:0000313" key="7">
    <source>
        <dbReference type="EMBL" id="KAJ3424886.1"/>
    </source>
</evidence>
<feature type="transmembrane region" description="Helical" evidence="6">
    <location>
        <begin position="58"/>
        <end position="74"/>
    </location>
</feature>
<organism evidence="7 8">
    <name type="scientific">Anaeramoeba flamelloides</name>
    <dbReference type="NCBI Taxonomy" id="1746091"/>
    <lineage>
        <taxon>Eukaryota</taxon>
        <taxon>Metamonada</taxon>
        <taxon>Anaeramoebidae</taxon>
        <taxon>Anaeramoeba</taxon>
    </lineage>
</organism>
<evidence type="ECO:0000256" key="6">
    <source>
        <dbReference type="SAM" id="Phobius"/>
    </source>
</evidence>
<evidence type="ECO:0000256" key="1">
    <source>
        <dbReference type="ARBA" id="ARBA00004141"/>
    </source>
</evidence>
<comment type="subcellular location">
    <subcellularLocation>
        <location evidence="1">Membrane</location>
        <topology evidence="1">Multi-pass membrane protein</topology>
    </subcellularLocation>
</comment>
<dbReference type="Gene3D" id="1.10.3430.10">
    <property type="entry name" value="Ammonium transporter AmtB like domains"/>
    <property type="match status" value="1"/>
</dbReference>
<dbReference type="InterPro" id="IPR029020">
    <property type="entry name" value="Ammonium/urea_transptr"/>
</dbReference>